<gene>
    <name evidence="1" type="ORF">V5O48_011053</name>
</gene>
<reference evidence="1 2" key="1">
    <citation type="submission" date="2024-02" db="EMBL/GenBank/DDBJ databases">
        <title>A draft genome for the cacao thread blight pathogen Marasmius crinis-equi.</title>
        <authorList>
            <person name="Cohen S.P."/>
            <person name="Baruah I.K."/>
            <person name="Amoako-Attah I."/>
            <person name="Bukari Y."/>
            <person name="Meinhardt L.W."/>
            <person name="Bailey B.A."/>
        </authorList>
    </citation>
    <scope>NUCLEOTIDE SEQUENCE [LARGE SCALE GENOMIC DNA]</scope>
    <source>
        <strain evidence="1 2">GH-76</strain>
    </source>
</reference>
<keyword evidence="2" id="KW-1185">Reference proteome</keyword>
<sequence length="167" mass="18339">MSEAIPTLYDETNSGKWHSEAQINGVGNQANLTGQLEHHVPSTDGSFPICVVSGNVTLVSRKLYESIPEQHRPPLDTNATDTSVAFVLSGPQNALGSTIMPVVLINAETGKPFCVKLHALVMEDLLMGMFIGIHDSIFTQQAWDAERITYRLALGNEEVEVEHRVRQ</sequence>
<comment type="caution">
    <text evidence="1">The sequence shown here is derived from an EMBL/GenBank/DDBJ whole genome shotgun (WGS) entry which is preliminary data.</text>
</comment>
<evidence type="ECO:0000313" key="2">
    <source>
        <dbReference type="Proteomes" id="UP001465976"/>
    </source>
</evidence>
<organism evidence="1 2">
    <name type="scientific">Marasmius crinis-equi</name>
    <dbReference type="NCBI Taxonomy" id="585013"/>
    <lineage>
        <taxon>Eukaryota</taxon>
        <taxon>Fungi</taxon>
        <taxon>Dikarya</taxon>
        <taxon>Basidiomycota</taxon>
        <taxon>Agaricomycotina</taxon>
        <taxon>Agaricomycetes</taxon>
        <taxon>Agaricomycetidae</taxon>
        <taxon>Agaricales</taxon>
        <taxon>Marasmiineae</taxon>
        <taxon>Marasmiaceae</taxon>
        <taxon>Marasmius</taxon>
    </lineage>
</organism>
<dbReference type="Proteomes" id="UP001465976">
    <property type="component" value="Unassembled WGS sequence"/>
</dbReference>
<proteinExistence type="predicted"/>
<protein>
    <submittedName>
        <fullName evidence="1">Uncharacterized protein</fullName>
    </submittedName>
</protein>
<name>A0ABR3F757_9AGAR</name>
<accession>A0ABR3F757</accession>
<dbReference type="EMBL" id="JBAHYK010000855">
    <property type="protein sequence ID" value="KAL0570913.1"/>
    <property type="molecule type" value="Genomic_DNA"/>
</dbReference>
<evidence type="ECO:0000313" key="1">
    <source>
        <dbReference type="EMBL" id="KAL0570913.1"/>
    </source>
</evidence>